<comment type="subcellular location">
    <subcellularLocation>
        <location evidence="1">Cell membrane</location>
        <topology evidence="1">Peripheral membrane protein</topology>
        <orientation evidence="1">Cytoplasmic side</orientation>
    </subcellularLocation>
</comment>
<organism evidence="2 3">
    <name type="scientific">Cajanus cajan</name>
    <name type="common">Pigeon pea</name>
    <name type="synonym">Cajanus indicus</name>
    <dbReference type="NCBI Taxonomy" id="3821"/>
    <lineage>
        <taxon>Eukaryota</taxon>
        <taxon>Viridiplantae</taxon>
        <taxon>Streptophyta</taxon>
        <taxon>Embryophyta</taxon>
        <taxon>Tracheophyta</taxon>
        <taxon>Spermatophyta</taxon>
        <taxon>Magnoliopsida</taxon>
        <taxon>eudicotyledons</taxon>
        <taxon>Gunneridae</taxon>
        <taxon>Pentapetalae</taxon>
        <taxon>rosids</taxon>
        <taxon>fabids</taxon>
        <taxon>Fabales</taxon>
        <taxon>Fabaceae</taxon>
        <taxon>Papilionoideae</taxon>
        <taxon>50 kb inversion clade</taxon>
        <taxon>NPAAA clade</taxon>
        <taxon>indigoferoid/millettioid clade</taxon>
        <taxon>Phaseoleae</taxon>
        <taxon>Cajanus</taxon>
    </lineage>
</organism>
<proteinExistence type="predicted"/>
<dbReference type="Gene3D" id="1.25.40.20">
    <property type="entry name" value="Ankyrin repeat-containing domain"/>
    <property type="match status" value="1"/>
</dbReference>
<dbReference type="AlphaFoldDB" id="A0A151QMJ3"/>
<dbReference type="STRING" id="3821.A0A151QMJ3"/>
<protein>
    <submittedName>
        <fullName evidence="2">Uncharacterized protein</fullName>
    </submittedName>
</protein>
<keyword evidence="3" id="KW-1185">Reference proteome</keyword>
<evidence type="ECO:0000256" key="1">
    <source>
        <dbReference type="ARBA" id="ARBA00004413"/>
    </source>
</evidence>
<evidence type="ECO:0000313" key="3">
    <source>
        <dbReference type="Proteomes" id="UP000075243"/>
    </source>
</evidence>
<dbReference type="EMBL" id="KQ485910">
    <property type="protein sequence ID" value="KYP31521.1"/>
    <property type="molecule type" value="Genomic_DNA"/>
</dbReference>
<evidence type="ECO:0000313" key="2">
    <source>
        <dbReference type="EMBL" id="KYP31521.1"/>
    </source>
</evidence>
<dbReference type="OMA" id="WSEIRIF"/>
<dbReference type="GO" id="GO:0005886">
    <property type="term" value="C:plasma membrane"/>
    <property type="evidence" value="ECO:0007669"/>
    <property type="project" value="UniProtKB-SubCell"/>
</dbReference>
<dbReference type="PANTHER" id="PTHR24121:SF20">
    <property type="entry name" value="TONSOKU-LIKE PROTEIN"/>
    <property type="match status" value="1"/>
</dbReference>
<dbReference type="PANTHER" id="PTHR24121">
    <property type="entry name" value="NO MECHANORECEPTOR POTENTIAL C, ISOFORM D-RELATED"/>
    <property type="match status" value="1"/>
</dbReference>
<gene>
    <name evidence="2" type="ORF">KK1_048107</name>
</gene>
<dbReference type="SMART" id="SM00248">
    <property type="entry name" value="ANK"/>
    <property type="match status" value="4"/>
</dbReference>
<dbReference type="InterPro" id="IPR036770">
    <property type="entry name" value="Ankyrin_rpt-contain_sf"/>
</dbReference>
<name>A0A151QMJ3_CAJCA</name>
<reference evidence="2" key="1">
    <citation type="journal article" date="2012" name="Nat. Biotechnol.">
        <title>Draft genome sequence of pigeonpea (Cajanus cajan), an orphan legume crop of resource-poor farmers.</title>
        <authorList>
            <person name="Varshney R.K."/>
            <person name="Chen W."/>
            <person name="Li Y."/>
            <person name="Bharti A.K."/>
            <person name="Saxena R.K."/>
            <person name="Schlueter J.A."/>
            <person name="Donoghue M.T."/>
            <person name="Azam S."/>
            <person name="Fan G."/>
            <person name="Whaley A.M."/>
            <person name="Farmer A.D."/>
            <person name="Sheridan J."/>
            <person name="Iwata A."/>
            <person name="Tuteja R."/>
            <person name="Penmetsa R.V."/>
            <person name="Wu W."/>
            <person name="Upadhyaya H.D."/>
            <person name="Yang S.P."/>
            <person name="Shah T."/>
            <person name="Saxena K.B."/>
            <person name="Michael T."/>
            <person name="McCombie W.R."/>
            <person name="Yang B."/>
            <person name="Zhang G."/>
            <person name="Yang H."/>
            <person name="Wang J."/>
            <person name="Spillane C."/>
            <person name="Cook D.R."/>
            <person name="May G.D."/>
            <person name="Xu X."/>
            <person name="Jackson S.A."/>
        </authorList>
    </citation>
    <scope>NUCLEOTIDE SEQUENCE [LARGE SCALE GENOMIC DNA]</scope>
</reference>
<dbReference type="InterPro" id="IPR002110">
    <property type="entry name" value="Ankyrin_rpt"/>
</dbReference>
<sequence length="230" mass="26888">MENRWEEFKEKMKDDQENLLKWFDLFGNNAIHVATRSNNPQLLKELIQLVPIEERWEAMCMENREGNTVLHEVVFCEKVQMANVVFEIEEELELQLPSQSADEEKGSLLEARNHRGETPLFVAAMHGRVTMLMHLANRVATRNMGDVRKHFRRSDKCSALHATVIGQHFDVAIWLVRMDKELAMQKDERDLTCLQLLSKMPQVFQSHTRMGLLKSLIYLCIFSIPFIYSL</sequence>
<dbReference type="Gramene" id="C.cajan_44994.t">
    <property type="protein sequence ID" value="C.cajan_44994.t"/>
    <property type="gene ID" value="C.cajan_44994"/>
</dbReference>
<dbReference type="Proteomes" id="UP000075243">
    <property type="component" value="Unassembled WGS sequence"/>
</dbReference>
<dbReference type="SUPFAM" id="SSF48403">
    <property type="entry name" value="Ankyrin repeat"/>
    <property type="match status" value="1"/>
</dbReference>
<accession>A0A151QMJ3</accession>